<dbReference type="GeneID" id="68095438"/>
<dbReference type="EMBL" id="PYSW02000017">
    <property type="protein sequence ID" value="KAG2385834.1"/>
    <property type="molecule type" value="Genomic_DNA"/>
</dbReference>
<gene>
    <name evidence="2" type="ORF">C9374_002983</name>
</gene>
<protein>
    <submittedName>
        <fullName evidence="2">Uncharacterized protein</fullName>
    </submittedName>
</protein>
<comment type="caution">
    <text evidence="2">The sequence shown here is derived from an EMBL/GenBank/DDBJ whole genome shotgun (WGS) entry which is preliminary data.</text>
</comment>
<proteinExistence type="predicted"/>
<evidence type="ECO:0000313" key="2">
    <source>
        <dbReference type="EMBL" id="KAG2385834.1"/>
    </source>
</evidence>
<sequence length="147" mass="16405">MVSHKSVPALFVLVWFLSVCCSGQLIYKDIQDGAILKVEIDQDYSLEFPVYPNTSFTLKTFSIVIPQNPSGRIISIEGTTTLSHTPDVPCFDYSVRLSDVPEANTLVSTFGPNKGYYYLDLPYSPCSTYILMKPAISTQQRRTPSAH</sequence>
<name>A0AA88GU68_NAELO</name>
<reference evidence="2 3" key="1">
    <citation type="journal article" date="2018" name="BMC Genomics">
        <title>The genome of Naegleria lovaniensis, the basis for a comparative approach to unravel pathogenicity factors of the human pathogenic amoeba N. fowleri.</title>
        <authorList>
            <person name="Liechti N."/>
            <person name="Schurch N."/>
            <person name="Bruggmann R."/>
            <person name="Wittwer M."/>
        </authorList>
    </citation>
    <scope>NUCLEOTIDE SEQUENCE [LARGE SCALE GENOMIC DNA]</scope>
    <source>
        <strain evidence="2 3">ATCC 30569</strain>
    </source>
</reference>
<keyword evidence="1" id="KW-0732">Signal</keyword>
<organism evidence="2 3">
    <name type="scientific">Naegleria lovaniensis</name>
    <name type="common">Amoeba</name>
    <dbReference type="NCBI Taxonomy" id="51637"/>
    <lineage>
        <taxon>Eukaryota</taxon>
        <taxon>Discoba</taxon>
        <taxon>Heterolobosea</taxon>
        <taxon>Tetramitia</taxon>
        <taxon>Eutetramitia</taxon>
        <taxon>Vahlkampfiidae</taxon>
        <taxon>Naegleria</taxon>
    </lineage>
</organism>
<keyword evidence="3" id="KW-1185">Reference proteome</keyword>
<accession>A0AA88GU68</accession>
<evidence type="ECO:0000256" key="1">
    <source>
        <dbReference type="SAM" id="SignalP"/>
    </source>
</evidence>
<evidence type="ECO:0000313" key="3">
    <source>
        <dbReference type="Proteomes" id="UP000816034"/>
    </source>
</evidence>
<feature type="signal peptide" evidence="1">
    <location>
        <begin position="1"/>
        <end position="23"/>
    </location>
</feature>
<dbReference type="AlphaFoldDB" id="A0AA88GU68"/>
<dbReference type="RefSeq" id="XP_044549827.1">
    <property type="nucleotide sequence ID" value="XM_044692460.1"/>
</dbReference>
<feature type="chain" id="PRO_5041683545" evidence="1">
    <location>
        <begin position="24"/>
        <end position="147"/>
    </location>
</feature>
<dbReference type="Proteomes" id="UP000816034">
    <property type="component" value="Unassembled WGS sequence"/>
</dbReference>